<accession>A0ABT5P4Y9</accession>
<evidence type="ECO:0000313" key="2">
    <source>
        <dbReference type="Proteomes" id="UP001148184"/>
    </source>
</evidence>
<dbReference type="EMBL" id="JAMDGZ010000013">
    <property type="protein sequence ID" value="MDD1013251.1"/>
    <property type="molecule type" value="Genomic_DNA"/>
</dbReference>
<reference evidence="1 2" key="1">
    <citation type="submission" date="2022-05" db="EMBL/GenBank/DDBJ databases">
        <title>Novel Pseudomonas spp. Isolated from a Rainbow Trout Aquaculture Facility.</title>
        <authorList>
            <person name="Testerman T."/>
            <person name="Graf J."/>
        </authorList>
    </citation>
    <scope>NUCLEOTIDE SEQUENCE [LARGE SCALE GENOMIC DNA]</scope>
    <source>
        <strain evidence="1 2">ID1025</strain>
    </source>
</reference>
<dbReference type="InterPro" id="IPR009241">
    <property type="entry name" value="HigB-like"/>
</dbReference>
<protein>
    <submittedName>
        <fullName evidence="1">Type II toxin-antitoxin system RelE/ParE family toxin</fullName>
    </submittedName>
</protein>
<organism evidence="1 2">
    <name type="scientific">Pseudomonas rubra</name>
    <dbReference type="NCBI Taxonomy" id="2942627"/>
    <lineage>
        <taxon>Bacteria</taxon>
        <taxon>Pseudomonadati</taxon>
        <taxon>Pseudomonadota</taxon>
        <taxon>Gammaproteobacteria</taxon>
        <taxon>Pseudomonadales</taxon>
        <taxon>Pseudomonadaceae</taxon>
        <taxon>Pseudomonas</taxon>
    </lineage>
</organism>
<dbReference type="InterPro" id="IPR035093">
    <property type="entry name" value="RelE/ParE_toxin_dom_sf"/>
</dbReference>
<name>A0ABT5P4Y9_9PSED</name>
<dbReference type="Pfam" id="PF05973">
    <property type="entry name" value="Gp49"/>
    <property type="match status" value="1"/>
</dbReference>
<comment type="caution">
    <text evidence="1">The sequence shown here is derived from an EMBL/GenBank/DDBJ whole genome shotgun (WGS) entry which is preliminary data.</text>
</comment>
<keyword evidence="2" id="KW-1185">Reference proteome</keyword>
<sequence length="122" mass="14054">MPWSIRFCPEFLADFDGLDERVQDELLGQLRVLEHRGPALGRPRVDTLKGSRHRNMKELRFDVQSGVWRVAFAFDPKRCAIVLVAGDKTGVSQQRFYRNLIRHADERFARYLSGGVGHVENT</sequence>
<dbReference type="Proteomes" id="UP001148184">
    <property type="component" value="Unassembled WGS sequence"/>
</dbReference>
<dbReference type="SUPFAM" id="SSF143011">
    <property type="entry name" value="RelE-like"/>
    <property type="match status" value="1"/>
</dbReference>
<dbReference type="RefSeq" id="WP_273892094.1">
    <property type="nucleotide sequence ID" value="NZ_JAMDGP010000031.1"/>
</dbReference>
<proteinExistence type="predicted"/>
<evidence type="ECO:0000313" key="1">
    <source>
        <dbReference type="EMBL" id="MDD1013251.1"/>
    </source>
</evidence>
<gene>
    <name evidence="1" type="ORF">M5G17_06090</name>
</gene>